<evidence type="ECO:0008006" key="6">
    <source>
        <dbReference type="Google" id="ProtNLM"/>
    </source>
</evidence>
<protein>
    <recommendedName>
        <fullName evidence="6">Pentatricopeptide repeat-containing protein</fullName>
    </recommendedName>
</protein>
<evidence type="ECO:0000256" key="1">
    <source>
        <dbReference type="ARBA" id="ARBA00007626"/>
    </source>
</evidence>
<dbReference type="InterPro" id="IPR002885">
    <property type="entry name" value="PPR_rpt"/>
</dbReference>
<reference evidence="4" key="1">
    <citation type="submission" date="2021-01" db="EMBL/GenBank/DDBJ databases">
        <authorList>
            <person name="Lovell J.T."/>
            <person name="Bentley N."/>
            <person name="Bhattarai G."/>
            <person name="Jenkins J.W."/>
            <person name="Sreedasyam A."/>
            <person name="Alarcon Y."/>
            <person name="Bock C."/>
            <person name="Boston L."/>
            <person name="Carlson J."/>
            <person name="Cervantes K."/>
            <person name="Clermont K."/>
            <person name="Krom N."/>
            <person name="Kubenka K."/>
            <person name="Mamidi S."/>
            <person name="Mattison C."/>
            <person name="Monteros M."/>
            <person name="Pisani C."/>
            <person name="Plott C."/>
            <person name="Rajasekar S."/>
            <person name="Rhein H.S."/>
            <person name="Rohla C."/>
            <person name="Song M."/>
            <person name="Hilaire R.S."/>
            <person name="Shu S."/>
            <person name="Wells L."/>
            <person name="Wang X."/>
            <person name="Webber J."/>
            <person name="Heerema R.J."/>
            <person name="Klein P."/>
            <person name="Conner P."/>
            <person name="Grauke L."/>
            <person name="Grimwood J."/>
            <person name="Schmutz J."/>
            <person name="Randall J.J."/>
        </authorList>
    </citation>
    <scope>NUCLEOTIDE SEQUENCE</scope>
    <source>
        <tissue evidence="4">Leaf</tissue>
    </source>
</reference>
<dbReference type="PROSITE" id="PS51375">
    <property type="entry name" value="PPR"/>
    <property type="match status" value="1"/>
</dbReference>
<dbReference type="NCBIfam" id="TIGR00756">
    <property type="entry name" value="PPR"/>
    <property type="match status" value="1"/>
</dbReference>
<proteinExistence type="inferred from homology"/>
<comment type="similarity">
    <text evidence="1">Belongs to the PPR family. P subfamily.</text>
</comment>
<keyword evidence="2" id="KW-0677">Repeat</keyword>
<dbReference type="Proteomes" id="UP000811246">
    <property type="component" value="Chromosome 6"/>
</dbReference>
<evidence type="ECO:0000256" key="2">
    <source>
        <dbReference type="ARBA" id="ARBA00022737"/>
    </source>
</evidence>
<gene>
    <name evidence="4" type="ORF">I3842_06G077800</name>
</gene>
<name>A0A922EUZ0_CARIL</name>
<dbReference type="Pfam" id="PF13041">
    <property type="entry name" value="PPR_2"/>
    <property type="match status" value="1"/>
</dbReference>
<dbReference type="AlphaFoldDB" id="A0A922EUZ0"/>
<dbReference type="PANTHER" id="PTHR47941">
    <property type="entry name" value="PENTATRICOPEPTIDE REPEAT-CONTAINING PROTEIN 3, MITOCHONDRIAL"/>
    <property type="match status" value="1"/>
</dbReference>
<organism evidence="4 5">
    <name type="scientific">Carya illinoinensis</name>
    <name type="common">Pecan</name>
    <dbReference type="NCBI Taxonomy" id="32201"/>
    <lineage>
        <taxon>Eukaryota</taxon>
        <taxon>Viridiplantae</taxon>
        <taxon>Streptophyta</taxon>
        <taxon>Embryophyta</taxon>
        <taxon>Tracheophyta</taxon>
        <taxon>Spermatophyta</taxon>
        <taxon>Magnoliopsida</taxon>
        <taxon>eudicotyledons</taxon>
        <taxon>Gunneridae</taxon>
        <taxon>Pentapetalae</taxon>
        <taxon>rosids</taxon>
        <taxon>fabids</taxon>
        <taxon>Fagales</taxon>
        <taxon>Juglandaceae</taxon>
        <taxon>Carya</taxon>
    </lineage>
</organism>
<accession>A0A922EUZ0</accession>
<feature type="repeat" description="PPR" evidence="3">
    <location>
        <begin position="33"/>
        <end position="67"/>
    </location>
</feature>
<sequence length="83" mass="9410">MIVGTFVEGLCKDGRVHCALPLFDKLCERVGEIVIIYGTLINGFCKMHEIGRALEMHRRMVNVECKVNMLTYSMIIDALMGVY</sequence>
<evidence type="ECO:0000313" key="4">
    <source>
        <dbReference type="EMBL" id="KAG6708363.1"/>
    </source>
</evidence>
<comment type="caution">
    <text evidence="4">The sequence shown here is derived from an EMBL/GenBank/DDBJ whole genome shotgun (WGS) entry which is preliminary data.</text>
</comment>
<dbReference type="EMBL" id="CM031830">
    <property type="protein sequence ID" value="KAG6708363.1"/>
    <property type="molecule type" value="Genomic_DNA"/>
</dbReference>
<evidence type="ECO:0000313" key="5">
    <source>
        <dbReference type="Proteomes" id="UP000811246"/>
    </source>
</evidence>
<evidence type="ECO:0000256" key="3">
    <source>
        <dbReference type="PROSITE-ProRule" id="PRU00708"/>
    </source>
</evidence>